<dbReference type="Gene3D" id="3.50.50.60">
    <property type="entry name" value="FAD/NAD(P)-binding domain"/>
    <property type="match status" value="1"/>
</dbReference>
<dbReference type="PANTHER" id="PTHR46313">
    <property type="match status" value="1"/>
</dbReference>
<dbReference type="PANTHER" id="PTHR46313:SF3">
    <property type="entry name" value="PROLYCOPENE ISOMERASE, CHLOROPLASTIC"/>
    <property type="match status" value="1"/>
</dbReference>
<dbReference type="InterPro" id="IPR036188">
    <property type="entry name" value="FAD/NAD-bd_sf"/>
</dbReference>
<reference evidence="1 2" key="1">
    <citation type="journal article" date="2023" name="Hortic Res">
        <title>Pangenome of water caltrop reveals structural variations and asymmetric subgenome divergence after allopolyploidization.</title>
        <authorList>
            <person name="Zhang X."/>
            <person name="Chen Y."/>
            <person name="Wang L."/>
            <person name="Yuan Y."/>
            <person name="Fang M."/>
            <person name="Shi L."/>
            <person name="Lu R."/>
            <person name="Comes H.P."/>
            <person name="Ma Y."/>
            <person name="Chen Y."/>
            <person name="Huang G."/>
            <person name="Zhou Y."/>
            <person name="Zheng Z."/>
            <person name="Qiu Y."/>
        </authorList>
    </citation>
    <scope>NUCLEOTIDE SEQUENCE [LARGE SCALE GENOMIC DNA]</scope>
    <source>
        <strain evidence="1">F231</strain>
    </source>
</reference>
<protein>
    <recommendedName>
        <fullName evidence="3">Carotenoid isomerase</fullName>
    </recommendedName>
</protein>
<keyword evidence="2" id="KW-1185">Reference proteome</keyword>
<sequence length="321" mass="35616">MIFHTTYYLPQNAGDIARKYIKDPQVLSFIDAECFIVSTVNVLRTPMINAGMVFCDRHFGGITYPVGGVGGIAKSLTKCLVGKGSDIEYKANVTGIIVENEKAVGVRLSDGRQFFAKTIISNATRWDTFGGKTVERRRHFERGTRFSTAIVKAPSFLSIHIGVKAEILPPETDCHHFILEDSWSRLEESYGSIFLSIPTVLDPSLTPEGRHIFHIFTTSSIEDWDNAFISVVLQGLPRPDYEVRKKQVADLIIRRLEKKIFPGPDYESSITFMENGTYGPMPRDVPKGLLGMPFNTTVSISACNGSMAAAKCSHFRPVVGT</sequence>
<dbReference type="EMBL" id="JAXQNO010000005">
    <property type="protein sequence ID" value="KAK4798574.1"/>
    <property type="molecule type" value="Genomic_DNA"/>
</dbReference>
<dbReference type="GO" id="GO:0016116">
    <property type="term" value="P:carotenoid metabolic process"/>
    <property type="evidence" value="ECO:0007669"/>
    <property type="project" value="InterPro"/>
</dbReference>
<evidence type="ECO:0000313" key="1">
    <source>
        <dbReference type="EMBL" id="KAK4798574.1"/>
    </source>
</evidence>
<name>A0AAN7RB18_TRANT</name>
<dbReference type="Gene3D" id="3.90.660.50">
    <property type="match status" value="1"/>
</dbReference>
<gene>
    <name evidence="1" type="ORF">SAY86_030900</name>
</gene>
<dbReference type="SUPFAM" id="SSF51905">
    <property type="entry name" value="FAD/NAD(P)-binding domain"/>
    <property type="match status" value="1"/>
</dbReference>
<evidence type="ECO:0000313" key="2">
    <source>
        <dbReference type="Proteomes" id="UP001346149"/>
    </source>
</evidence>
<comment type="caution">
    <text evidence="1">The sequence shown here is derived from an EMBL/GenBank/DDBJ whole genome shotgun (WGS) entry which is preliminary data.</text>
</comment>
<dbReference type="AlphaFoldDB" id="A0AAN7RB18"/>
<organism evidence="1 2">
    <name type="scientific">Trapa natans</name>
    <name type="common">Water chestnut</name>
    <dbReference type="NCBI Taxonomy" id="22666"/>
    <lineage>
        <taxon>Eukaryota</taxon>
        <taxon>Viridiplantae</taxon>
        <taxon>Streptophyta</taxon>
        <taxon>Embryophyta</taxon>
        <taxon>Tracheophyta</taxon>
        <taxon>Spermatophyta</taxon>
        <taxon>Magnoliopsida</taxon>
        <taxon>eudicotyledons</taxon>
        <taxon>Gunneridae</taxon>
        <taxon>Pentapetalae</taxon>
        <taxon>rosids</taxon>
        <taxon>malvids</taxon>
        <taxon>Myrtales</taxon>
        <taxon>Lythraceae</taxon>
        <taxon>Trapa</taxon>
    </lineage>
</organism>
<dbReference type="InterPro" id="IPR045892">
    <property type="entry name" value="CrtISO-like"/>
</dbReference>
<accession>A0AAN7RB18</accession>
<proteinExistence type="predicted"/>
<evidence type="ECO:0008006" key="3">
    <source>
        <dbReference type="Google" id="ProtNLM"/>
    </source>
</evidence>
<dbReference type="Proteomes" id="UP001346149">
    <property type="component" value="Unassembled WGS sequence"/>
</dbReference>